<organism evidence="1 2">
    <name type="scientific">Noviherbaspirillum denitrificans</name>
    <dbReference type="NCBI Taxonomy" id="1968433"/>
    <lineage>
        <taxon>Bacteria</taxon>
        <taxon>Pseudomonadati</taxon>
        <taxon>Pseudomonadota</taxon>
        <taxon>Betaproteobacteria</taxon>
        <taxon>Burkholderiales</taxon>
        <taxon>Oxalobacteraceae</taxon>
        <taxon>Noviherbaspirillum</taxon>
    </lineage>
</organism>
<proteinExistence type="predicted"/>
<dbReference type="AlphaFoldDB" id="A0A254T8V9"/>
<gene>
    <name evidence="1" type="ORF">AYR66_05795</name>
</gene>
<dbReference type="EMBL" id="LSTO01000001">
    <property type="protein sequence ID" value="OWW19076.1"/>
    <property type="molecule type" value="Genomic_DNA"/>
</dbReference>
<evidence type="ECO:0000313" key="2">
    <source>
        <dbReference type="Proteomes" id="UP000197535"/>
    </source>
</evidence>
<sequence length="91" mass="9694">MLNASSESLTRQQARSLEALVGGQLIHVTEHVSPGRKSARFVACPAPFLACKNSIMQGEDGVSCCNSPFLHCKRYVFSGELSVGPSAREAA</sequence>
<comment type="caution">
    <text evidence="1">The sequence shown here is derived from an EMBL/GenBank/DDBJ whole genome shotgun (WGS) entry which is preliminary data.</text>
</comment>
<dbReference type="RefSeq" id="WP_088705996.1">
    <property type="nucleotide sequence ID" value="NZ_LSTO01000001.1"/>
</dbReference>
<dbReference type="Proteomes" id="UP000197535">
    <property type="component" value="Unassembled WGS sequence"/>
</dbReference>
<protein>
    <submittedName>
        <fullName evidence="1">Uncharacterized protein</fullName>
    </submittedName>
</protein>
<reference evidence="1 2" key="1">
    <citation type="submission" date="2016-02" db="EMBL/GenBank/DDBJ databases">
        <authorList>
            <person name="Wen L."/>
            <person name="He K."/>
            <person name="Yang H."/>
        </authorList>
    </citation>
    <scope>NUCLEOTIDE SEQUENCE [LARGE SCALE GENOMIC DNA]</scope>
    <source>
        <strain evidence="1 2">TSA40</strain>
    </source>
</reference>
<evidence type="ECO:0000313" key="1">
    <source>
        <dbReference type="EMBL" id="OWW19076.1"/>
    </source>
</evidence>
<keyword evidence="2" id="KW-1185">Reference proteome</keyword>
<name>A0A254T8V9_9BURK</name>
<accession>A0A254T8V9</accession>